<evidence type="ECO:0000313" key="2">
    <source>
        <dbReference type="Proteomes" id="UP000887577"/>
    </source>
</evidence>
<evidence type="ECO:0000259" key="1">
    <source>
        <dbReference type="Pfam" id="PF11977"/>
    </source>
</evidence>
<dbReference type="Pfam" id="PF11977">
    <property type="entry name" value="RNase_Zc3h12a"/>
    <property type="match status" value="1"/>
</dbReference>
<keyword evidence="2" id="KW-1185">Reference proteome</keyword>
<sequence length="246" mass="28928">MCPLILIPFVCSLMKEGFVVRIVLKNIPEENKISDSYVLRALQSAGLCIFPLHYDVEEEDDLVLLRMAQQYGAIIITRDQFRNHKEYQETAKKYVVEYDKISTGLLKDRFSSEMLKSCLCYKYTICLHEFAERFIVDPTSEDYELVQKASKKFKQVDEGEYATMKLINMYIYAQFCYVYNYGVPEACQDFIDKNSFPMSYQDFLFAYDADVEYKRKYHVFKTKVVEEDEISDDGLEISDICFEDNV</sequence>
<accession>A0A914YDP6</accession>
<dbReference type="Gene3D" id="3.40.50.11980">
    <property type="match status" value="1"/>
</dbReference>
<evidence type="ECO:0000313" key="3">
    <source>
        <dbReference type="WBParaSite" id="PSU_v2.g16879.t1"/>
    </source>
</evidence>
<dbReference type="Proteomes" id="UP000887577">
    <property type="component" value="Unplaced"/>
</dbReference>
<name>A0A914YDP6_9BILA</name>
<proteinExistence type="predicted"/>
<dbReference type="InterPro" id="IPR021869">
    <property type="entry name" value="RNase_Zc3h12_NYN"/>
</dbReference>
<organism evidence="2 3">
    <name type="scientific">Panagrolaimus superbus</name>
    <dbReference type="NCBI Taxonomy" id="310955"/>
    <lineage>
        <taxon>Eukaryota</taxon>
        <taxon>Metazoa</taxon>
        <taxon>Ecdysozoa</taxon>
        <taxon>Nematoda</taxon>
        <taxon>Chromadorea</taxon>
        <taxon>Rhabditida</taxon>
        <taxon>Tylenchina</taxon>
        <taxon>Panagrolaimomorpha</taxon>
        <taxon>Panagrolaimoidea</taxon>
        <taxon>Panagrolaimidae</taxon>
        <taxon>Panagrolaimus</taxon>
    </lineage>
</organism>
<dbReference type="WBParaSite" id="PSU_v2.g16879.t1">
    <property type="protein sequence ID" value="PSU_v2.g16879.t1"/>
    <property type="gene ID" value="PSU_v2.g16879"/>
</dbReference>
<feature type="domain" description="RNase NYN" evidence="1">
    <location>
        <begin position="14"/>
        <end position="100"/>
    </location>
</feature>
<reference evidence="3" key="1">
    <citation type="submission" date="2022-11" db="UniProtKB">
        <authorList>
            <consortium name="WormBaseParasite"/>
        </authorList>
    </citation>
    <scope>IDENTIFICATION</scope>
</reference>
<protein>
    <submittedName>
        <fullName evidence="3">RNase NYN domain-containing protein</fullName>
    </submittedName>
</protein>
<dbReference type="AlphaFoldDB" id="A0A914YDP6"/>